<reference evidence="3" key="1">
    <citation type="journal article" date="2019" name="Int. J. Syst. Evol. Microbiol.">
        <title>The Global Catalogue of Microorganisms (GCM) 10K type strain sequencing project: providing services to taxonomists for standard genome sequencing and annotation.</title>
        <authorList>
            <consortium name="The Broad Institute Genomics Platform"/>
            <consortium name="The Broad Institute Genome Sequencing Center for Infectious Disease"/>
            <person name="Wu L."/>
            <person name="Ma J."/>
        </authorList>
    </citation>
    <scope>NUCLEOTIDE SEQUENCE [LARGE SCALE GENOMIC DNA]</scope>
    <source>
        <strain evidence="3">CGMCC 4.7237</strain>
    </source>
</reference>
<feature type="compositionally biased region" description="Low complexity" evidence="1">
    <location>
        <begin position="301"/>
        <end position="310"/>
    </location>
</feature>
<feature type="compositionally biased region" description="Gly residues" evidence="1">
    <location>
        <begin position="322"/>
        <end position="334"/>
    </location>
</feature>
<organism evidence="2 3">
    <name type="scientific">Streptomyces polygonati</name>
    <dbReference type="NCBI Taxonomy" id="1617087"/>
    <lineage>
        <taxon>Bacteria</taxon>
        <taxon>Bacillati</taxon>
        <taxon>Actinomycetota</taxon>
        <taxon>Actinomycetes</taxon>
        <taxon>Kitasatosporales</taxon>
        <taxon>Streptomycetaceae</taxon>
        <taxon>Streptomyces</taxon>
    </lineage>
</organism>
<gene>
    <name evidence="2" type="ORF">ACFO3J_15190</name>
</gene>
<dbReference type="Proteomes" id="UP001595765">
    <property type="component" value="Unassembled WGS sequence"/>
</dbReference>
<protein>
    <submittedName>
        <fullName evidence="2">Uncharacterized protein</fullName>
    </submittedName>
</protein>
<feature type="region of interest" description="Disordered" evidence="1">
    <location>
        <begin position="460"/>
        <end position="481"/>
    </location>
</feature>
<name>A0ABV8HLD7_9ACTN</name>
<feature type="region of interest" description="Disordered" evidence="1">
    <location>
        <begin position="569"/>
        <end position="612"/>
    </location>
</feature>
<keyword evidence="3" id="KW-1185">Reference proteome</keyword>
<comment type="caution">
    <text evidence="2">The sequence shown here is derived from an EMBL/GenBank/DDBJ whole genome shotgun (WGS) entry which is preliminary data.</text>
</comment>
<evidence type="ECO:0000313" key="3">
    <source>
        <dbReference type="Proteomes" id="UP001595765"/>
    </source>
</evidence>
<accession>A0ABV8HLD7</accession>
<dbReference type="EMBL" id="JBHSBB010000010">
    <property type="protein sequence ID" value="MFC4032824.1"/>
    <property type="molecule type" value="Genomic_DNA"/>
</dbReference>
<evidence type="ECO:0000313" key="2">
    <source>
        <dbReference type="EMBL" id="MFC4032824.1"/>
    </source>
</evidence>
<feature type="region of interest" description="Disordered" evidence="1">
    <location>
        <begin position="293"/>
        <end position="340"/>
    </location>
</feature>
<proteinExistence type="predicted"/>
<evidence type="ECO:0000256" key="1">
    <source>
        <dbReference type="SAM" id="MobiDB-lite"/>
    </source>
</evidence>
<sequence length="769" mass="81190">MGVLLHRAAVNGPQTAAPGPAPSPAPPAPLLLPMFPGLPGFTAFSERLTRLGFRHAAEPLLRAPRPAPPPHALQGAASRPAFRVLDGLWLTGRGGNWLRVDAASINECRSRWEGSGDPRATEIRSLLNWLRRQIRDDVMRLRRVVLYQLSCLLADRPGGPTREAAEALGVHPTESAALAAAVAAGFPASGPVRQAGEEITDALRGGRLYRAAELAAALPESPADPELAAVLDDLMRRTDEVESLAAVAARRQASGQLGPAAEAWLGASRLAVDDPRVRAGLLGVAVLIADAEDGTTESDGDAGSAGAPDGPDGPGAPDGPDGPDGSGSTAGAGGRSVSARLDGDAVTLQWQPVVAPGRRRSPTRYRVFRFPSGAPEEAVGIEVADPPETARTALTAVDPGIPVGTEVRYVVVPLYGNRVARLPSASGPVLSAPEVEDLRWKAVPDGVRLSWRAHPRAVGTRVRRGAEAPVPGGSDGMVDQPLPAGDHWYRVSSEYRSGSGESLWTPGRTIQARAEEWPSQVAELAVAAVHADGRVELAWTPPARGVGQLVRWRWWPAAPGEDVTPLLAELFPPPGAAQDLDGPQDTAAPGGGPADEPPSGRRQLTLSPRRGASTRVTAVSVLDGRAVAGPSVLIEAPDAVADLVVRRRHRGWAHIDFRWPEPAVLVLVRWEQDGRVRERRVARSRMDANGVDIPLTGREAVVTVGAVSRPDVTVIGVEPARFAVPAVPPLPPAAPPAAAVEDTPEEPPPAPEAVKVTWWRRLWPWRRRG</sequence>